<keyword evidence="2" id="KW-0238">DNA-binding</keyword>
<evidence type="ECO:0000256" key="1">
    <source>
        <dbReference type="ARBA" id="ARBA00023015"/>
    </source>
</evidence>
<evidence type="ECO:0000259" key="4">
    <source>
        <dbReference type="PROSITE" id="PS01124"/>
    </source>
</evidence>
<dbReference type="SUPFAM" id="SSF52317">
    <property type="entry name" value="Class I glutamine amidotransferase-like"/>
    <property type="match status" value="1"/>
</dbReference>
<feature type="domain" description="HTH araC/xylS-type" evidence="4">
    <location>
        <begin position="211"/>
        <end position="309"/>
    </location>
</feature>
<name>A0ABV7YJU7_9ACTN</name>
<dbReference type="EMBL" id="JBHRZH010000034">
    <property type="protein sequence ID" value="MFC3764862.1"/>
    <property type="molecule type" value="Genomic_DNA"/>
</dbReference>
<dbReference type="Gene3D" id="1.10.10.60">
    <property type="entry name" value="Homeodomain-like"/>
    <property type="match status" value="1"/>
</dbReference>
<dbReference type="InterPro" id="IPR002818">
    <property type="entry name" value="DJ-1/PfpI"/>
</dbReference>
<dbReference type="Pfam" id="PF01965">
    <property type="entry name" value="DJ-1_PfpI"/>
    <property type="match status" value="1"/>
</dbReference>
<comment type="caution">
    <text evidence="5">The sequence shown here is derived from an EMBL/GenBank/DDBJ whole genome shotgun (WGS) entry which is preliminary data.</text>
</comment>
<reference evidence="6" key="1">
    <citation type="journal article" date="2019" name="Int. J. Syst. Evol. Microbiol.">
        <title>The Global Catalogue of Microorganisms (GCM) 10K type strain sequencing project: providing services to taxonomists for standard genome sequencing and annotation.</title>
        <authorList>
            <consortium name="The Broad Institute Genomics Platform"/>
            <consortium name="The Broad Institute Genome Sequencing Center for Infectious Disease"/>
            <person name="Wu L."/>
            <person name="Ma J."/>
        </authorList>
    </citation>
    <scope>NUCLEOTIDE SEQUENCE [LARGE SCALE GENOMIC DNA]</scope>
    <source>
        <strain evidence="6">CGMCC 4.7241</strain>
    </source>
</reference>
<dbReference type="InterPro" id="IPR018062">
    <property type="entry name" value="HTH_AraC-typ_CS"/>
</dbReference>
<dbReference type="Gene3D" id="3.40.50.880">
    <property type="match status" value="1"/>
</dbReference>
<dbReference type="PANTHER" id="PTHR43130">
    <property type="entry name" value="ARAC-FAMILY TRANSCRIPTIONAL REGULATOR"/>
    <property type="match status" value="1"/>
</dbReference>
<evidence type="ECO:0000313" key="5">
    <source>
        <dbReference type="EMBL" id="MFC3764862.1"/>
    </source>
</evidence>
<dbReference type="InterPro" id="IPR052158">
    <property type="entry name" value="INH-QAR"/>
</dbReference>
<dbReference type="Proteomes" id="UP001595699">
    <property type="component" value="Unassembled WGS sequence"/>
</dbReference>
<evidence type="ECO:0000256" key="2">
    <source>
        <dbReference type="ARBA" id="ARBA00023125"/>
    </source>
</evidence>
<keyword evidence="1" id="KW-0805">Transcription regulation</keyword>
<accession>A0ABV7YJU7</accession>
<dbReference type="SMART" id="SM00342">
    <property type="entry name" value="HTH_ARAC"/>
    <property type="match status" value="1"/>
</dbReference>
<dbReference type="InterPro" id="IPR009057">
    <property type="entry name" value="Homeodomain-like_sf"/>
</dbReference>
<dbReference type="CDD" id="cd03137">
    <property type="entry name" value="GATase1_AraC_1"/>
    <property type="match status" value="1"/>
</dbReference>
<protein>
    <submittedName>
        <fullName evidence="5">Helix-turn-helix domain-containing protein</fullName>
    </submittedName>
</protein>
<dbReference type="Pfam" id="PF12833">
    <property type="entry name" value="HTH_18"/>
    <property type="match status" value="1"/>
</dbReference>
<evidence type="ECO:0000313" key="6">
    <source>
        <dbReference type="Proteomes" id="UP001595699"/>
    </source>
</evidence>
<organism evidence="5 6">
    <name type="scientific">Tenggerimyces flavus</name>
    <dbReference type="NCBI Taxonomy" id="1708749"/>
    <lineage>
        <taxon>Bacteria</taxon>
        <taxon>Bacillati</taxon>
        <taxon>Actinomycetota</taxon>
        <taxon>Actinomycetes</taxon>
        <taxon>Propionibacteriales</taxon>
        <taxon>Nocardioidaceae</taxon>
        <taxon>Tenggerimyces</taxon>
    </lineage>
</organism>
<dbReference type="SUPFAM" id="SSF46689">
    <property type="entry name" value="Homeodomain-like"/>
    <property type="match status" value="2"/>
</dbReference>
<dbReference type="PROSITE" id="PS00041">
    <property type="entry name" value="HTH_ARAC_FAMILY_1"/>
    <property type="match status" value="1"/>
</dbReference>
<keyword evidence="6" id="KW-1185">Reference proteome</keyword>
<sequence>MHRIAIPVVEDMPMYELGIAWEIFGARWYDDWYELTLCADHATRLEPGVVVTPDAPLSALGEADTVLVPALPFAWLGTGGIPPELVAAVRQAAANGARMISLCSGAFVLAAAGVLDDRRATTHWQQTHKLAARYPRVDVDQKALYVDEENVLTSAGRSAGMDLCLHVVRKDKGAQTANRIARAMVVQAHRTGGQNQYVDEPIPATDDESLAPLLQWAEERLDQPLTVAALARQAQLSERTFMRRFHASTGTTVRQWLLAQRLNRARDLLETTAMSVDQVSQSCGLGSATNLRHHFGTHVGATPTSYRRAFRNGT</sequence>
<proteinExistence type="predicted"/>
<dbReference type="InterPro" id="IPR018060">
    <property type="entry name" value="HTH_AraC"/>
</dbReference>
<evidence type="ECO:0000256" key="3">
    <source>
        <dbReference type="ARBA" id="ARBA00023163"/>
    </source>
</evidence>
<dbReference type="PROSITE" id="PS01124">
    <property type="entry name" value="HTH_ARAC_FAMILY_2"/>
    <property type="match status" value="1"/>
</dbReference>
<dbReference type="PANTHER" id="PTHR43130:SF3">
    <property type="entry name" value="HTH-TYPE TRANSCRIPTIONAL REGULATOR RV1931C"/>
    <property type="match status" value="1"/>
</dbReference>
<gene>
    <name evidence="5" type="ORF">ACFOUW_28760</name>
</gene>
<keyword evidence="3" id="KW-0804">Transcription</keyword>
<dbReference type="RefSeq" id="WP_205117627.1">
    <property type="nucleotide sequence ID" value="NZ_JAFBCM010000001.1"/>
</dbReference>
<dbReference type="InterPro" id="IPR029062">
    <property type="entry name" value="Class_I_gatase-like"/>
</dbReference>